<evidence type="ECO:0000256" key="3">
    <source>
        <dbReference type="ARBA" id="ARBA00015281"/>
    </source>
</evidence>
<dbReference type="Pfam" id="PF05433">
    <property type="entry name" value="Rick_17kDa_Anti"/>
    <property type="match status" value="1"/>
</dbReference>
<protein>
    <recommendedName>
        <fullName evidence="3">17 kDa surface antigen</fullName>
    </recommendedName>
</protein>
<feature type="domain" description="Glycine zipper 2TM" evidence="7">
    <location>
        <begin position="129"/>
        <end position="167"/>
    </location>
</feature>
<dbReference type="GO" id="GO:0009279">
    <property type="term" value="C:cell outer membrane"/>
    <property type="evidence" value="ECO:0007669"/>
    <property type="project" value="UniProtKB-SubCell"/>
</dbReference>
<dbReference type="AlphaFoldDB" id="A0A6G6Y3N4"/>
<feature type="signal peptide" evidence="6">
    <location>
        <begin position="1"/>
        <end position="19"/>
    </location>
</feature>
<keyword evidence="9" id="KW-1185">Reference proteome</keyword>
<proteinExistence type="inferred from homology"/>
<evidence type="ECO:0000313" key="8">
    <source>
        <dbReference type="EMBL" id="QIG79223.1"/>
    </source>
</evidence>
<evidence type="ECO:0000256" key="2">
    <source>
        <dbReference type="ARBA" id="ARBA00008681"/>
    </source>
</evidence>
<dbReference type="InterPro" id="IPR008816">
    <property type="entry name" value="Gly_zipper_2TM_dom"/>
</dbReference>
<evidence type="ECO:0000259" key="7">
    <source>
        <dbReference type="Pfam" id="PF05433"/>
    </source>
</evidence>
<name>A0A6G6Y3N4_9SPHN</name>
<organism evidence="8 9">
    <name type="scientific">Stakelama tenebrarum</name>
    <dbReference type="NCBI Taxonomy" id="2711215"/>
    <lineage>
        <taxon>Bacteria</taxon>
        <taxon>Pseudomonadati</taxon>
        <taxon>Pseudomonadota</taxon>
        <taxon>Alphaproteobacteria</taxon>
        <taxon>Sphingomonadales</taxon>
        <taxon>Sphingomonadaceae</taxon>
        <taxon>Stakelama</taxon>
    </lineage>
</organism>
<feature type="region of interest" description="Disordered" evidence="5">
    <location>
        <begin position="26"/>
        <end position="84"/>
    </location>
</feature>
<gene>
    <name evidence="8" type="ORF">G5C33_05065</name>
</gene>
<dbReference type="EMBL" id="CP049109">
    <property type="protein sequence ID" value="QIG79223.1"/>
    <property type="molecule type" value="Genomic_DNA"/>
</dbReference>
<evidence type="ECO:0000256" key="1">
    <source>
        <dbReference type="ARBA" id="ARBA00004459"/>
    </source>
</evidence>
<evidence type="ECO:0000256" key="4">
    <source>
        <dbReference type="ARBA" id="ARBA00023288"/>
    </source>
</evidence>
<evidence type="ECO:0000256" key="6">
    <source>
        <dbReference type="SAM" id="SignalP"/>
    </source>
</evidence>
<keyword evidence="6" id="KW-0732">Signal</keyword>
<dbReference type="Proteomes" id="UP000501568">
    <property type="component" value="Chromosome"/>
</dbReference>
<accession>A0A6G6Y3N4</accession>
<evidence type="ECO:0000256" key="5">
    <source>
        <dbReference type="SAM" id="MobiDB-lite"/>
    </source>
</evidence>
<dbReference type="KEGG" id="spzr:G5C33_05065"/>
<feature type="chain" id="PRO_5026109438" description="17 kDa surface antigen" evidence="6">
    <location>
        <begin position="20"/>
        <end position="177"/>
    </location>
</feature>
<dbReference type="RefSeq" id="WP_165326224.1">
    <property type="nucleotide sequence ID" value="NZ_CP049109.1"/>
</dbReference>
<keyword evidence="4" id="KW-0449">Lipoprotein</keyword>
<feature type="compositionally biased region" description="Basic and acidic residues" evidence="5">
    <location>
        <begin position="28"/>
        <end position="82"/>
    </location>
</feature>
<comment type="similarity">
    <text evidence="2">Belongs to the rickettsiale 17 kDa surface antigen family.</text>
</comment>
<reference evidence="8 9" key="1">
    <citation type="submission" date="2020-02" db="EMBL/GenBank/DDBJ databases">
        <authorList>
            <person name="Zheng R.K."/>
            <person name="Sun C.M."/>
        </authorList>
    </citation>
    <scope>NUCLEOTIDE SEQUENCE [LARGE SCALE GENOMIC DNA]</scope>
    <source>
        <strain evidence="9">zrk23</strain>
    </source>
</reference>
<evidence type="ECO:0000313" key="9">
    <source>
        <dbReference type="Proteomes" id="UP000501568"/>
    </source>
</evidence>
<comment type="subcellular location">
    <subcellularLocation>
        <location evidence="1">Cell outer membrane</location>
        <topology evidence="1">Lipid-anchor</topology>
    </subcellularLocation>
</comment>
<sequence>MRKLALGILISAFAVPAMTAPASAQRYDGNRYERQDDRQDRRDYRRDARQDRREDRRDYRRDRREDRRDYRQARRDYRDQRRNTRVTYVAPRPAPRYANYYDTRGYYNGPVWRGDGGRYYCHRQDGTTGILIGGVAGALIGSSLDRPGDSTGALIGGILGAVIGNEIATDDNGRRCR</sequence>